<dbReference type="InterPro" id="IPR029063">
    <property type="entry name" value="SAM-dependent_MTases_sf"/>
</dbReference>
<proteinExistence type="predicted"/>
<protein>
    <recommendedName>
        <fullName evidence="4">Methyltransferase type 11 domain-containing protein</fullName>
    </recommendedName>
</protein>
<dbReference type="KEGG" id="cpra:CPter91_2279"/>
<dbReference type="Gene3D" id="3.40.50.150">
    <property type="entry name" value="Vaccinia Virus protein VP39"/>
    <property type="match status" value="1"/>
</dbReference>
<dbReference type="CDD" id="cd02440">
    <property type="entry name" value="AdoMet_MTases"/>
    <property type="match status" value="1"/>
</dbReference>
<accession>A0A127Q4S0</accession>
<dbReference type="STRING" id="279113.CPter91_2279"/>
<keyword evidence="2" id="KW-0808">Transferase</keyword>
<dbReference type="AlphaFoldDB" id="A0A127Q4S0"/>
<evidence type="ECO:0000256" key="2">
    <source>
        <dbReference type="ARBA" id="ARBA00022679"/>
    </source>
</evidence>
<evidence type="ECO:0000313" key="6">
    <source>
        <dbReference type="Proteomes" id="UP000074561"/>
    </source>
</evidence>
<reference evidence="5 6" key="1">
    <citation type="submission" date="2015-11" db="EMBL/GenBank/DDBJ databases">
        <title>Exploring the genomic traits of fungus-feeding bacterial genus Collimonas.</title>
        <authorList>
            <person name="Song C."/>
            <person name="Schmidt R."/>
            <person name="de Jager V."/>
            <person name="Krzyzanowska D."/>
            <person name="Jongedijk E."/>
            <person name="Cankar K."/>
            <person name="Beekwilder J."/>
            <person name="van Veen A."/>
            <person name="de Boer W."/>
            <person name="van Veen J.A."/>
            <person name="Garbeva P."/>
        </authorList>
    </citation>
    <scope>NUCLEOTIDE SEQUENCE [LARGE SCALE GENOMIC DNA]</scope>
    <source>
        <strain evidence="5 6">Ter91</strain>
    </source>
</reference>
<keyword evidence="3" id="KW-0949">S-adenosyl-L-methionine</keyword>
<gene>
    <name evidence="5" type="ORF">CPter91_2279</name>
</gene>
<dbReference type="PATRIC" id="fig|279113.9.peg.2255"/>
<name>A0A127Q4S0_9BURK</name>
<dbReference type="Pfam" id="PF08241">
    <property type="entry name" value="Methyltransf_11"/>
    <property type="match status" value="1"/>
</dbReference>
<dbReference type="EMBL" id="CP013234">
    <property type="protein sequence ID" value="AMP04642.1"/>
    <property type="molecule type" value="Genomic_DNA"/>
</dbReference>
<dbReference type="InterPro" id="IPR013216">
    <property type="entry name" value="Methyltransf_11"/>
</dbReference>
<organism evidence="5 6">
    <name type="scientific">Collimonas pratensis</name>
    <dbReference type="NCBI Taxonomy" id="279113"/>
    <lineage>
        <taxon>Bacteria</taxon>
        <taxon>Pseudomonadati</taxon>
        <taxon>Pseudomonadota</taxon>
        <taxon>Betaproteobacteria</taxon>
        <taxon>Burkholderiales</taxon>
        <taxon>Oxalobacteraceae</taxon>
        <taxon>Collimonas</taxon>
    </lineage>
</organism>
<evidence type="ECO:0000256" key="3">
    <source>
        <dbReference type="ARBA" id="ARBA00022691"/>
    </source>
</evidence>
<sequence length="242" mass="26633">MTQNIYDDPAFFEGYSQLGRSVQGMAGAAEWPALQAMLPPLRGKRVVDLGCGYGWFCRWAAEQGAAQVIGLDVSEKMLERAVATTANTAVSYARADLEQLVLVEGGFDLVYSSLTLHYIVNLAGLFTAAYRALAPGGKLVFSIEHPIYMAPTHPGWVFDAQGRRTWPIDSYQIEGPRSTNWLAEGVIKQHRTIGTLLNLLIAAGFGIRHVEEWGPSAEQLVARPELAEERDRPMMLLVAAQR</sequence>
<dbReference type="PANTHER" id="PTHR43464">
    <property type="entry name" value="METHYLTRANSFERASE"/>
    <property type="match status" value="1"/>
</dbReference>
<dbReference type="RefSeq" id="WP_061939983.1">
    <property type="nucleotide sequence ID" value="NZ_CP013234.1"/>
</dbReference>
<dbReference type="OrthoDB" id="9791837at2"/>
<dbReference type="PANTHER" id="PTHR43464:SF19">
    <property type="entry name" value="UBIQUINONE BIOSYNTHESIS O-METHYLTRANSFERASE, MITOCHONDRIAL"/>
    <property type="match status" value="1"/>
</dbReference>
<evidence type="ECO:0000259" key="4">
    <source>
        <dbReference type="Pfam" id="PF08241"/>
    </source>
</evidence>
<feature type="domain" description="Methyltransferase type 11" evidence="4">
    <location>
        <begin position="47"/>
        <end position="141"/>
    </location>
</feature>
<evidence type="ECO:0000256" key="1">
    <source>
        <dbReference type="ARBA" id="ARBA00022603"/>
    </source>
</evidence>
<dbReference type="GO" id="GO:0032259">
    <property type="term" value="P:methylation"/>
    <property type="evidence" value="ECO:0007669"/>
    <property type="project" value="UniProtKB-KW"/>
</dbReference>
<evidence type="ECO:0000313" key="5">
    <source>
        <dbReference type="EMBL" id="AMP04642.1"/>
    </source>
</evidence>
<dbReference type="SUPFAM" id="SSF53335">
    <property type="entry name" value="S-adenosyl-L-methionine-dependent methyltransferases"/>
    <property type="match status" value="1"/>
</dbReference>
<dbReference type="GO" id="GO:0008757">
    <property type="term" value="F:S-adenosylmethionine-dependent methyltransferase activity"/>
    <property type="evidence" value="ECO:0007669"/>
    <property type="project" value="InterPro"/>
</dbReference>
<keyword evidence="1" id="KW-0489">Methyltransferase</keyword>
<dbReference type="Proteomes" id="UP000074561">
    <property type="component" value="Chromosome"/>
</dbReference>